<dbReference type="EMBL" id="DSTU01000004">
    <property type="protein sequence ID" value="HFJ53640.1"/>
    <property type="molecule type" value="Genomic_DNA"/>
</dbReference>
<dbReference type="EMBL" id="DSLG01000008">
    <property type="protein sequence ID" value="HEA87802.1"/>
    <property type="molecule type" value="Genomic_DNA"/>
</dbReference>
<comment type="caution">
    <text evidence="3">The sequence shown here is derived from an EMBL/GenBank/DDBJ whole genome shotgun (WGS) entry which is preliminary data.</text>
</comment>
<evidence type="ECO:0000256" key="1">
    <source>
        <dbReference type="SAM" id="Phobius"/>
    </source>
</evidence>
<reference evidence="3" key="1">
    <citation type="journal article" date="2020" name="mSystems">
        <title>Genome- and Community-Level Interaction Insights into Carbon Utilization and Element Cycling Functions of Hydrothermarchaeota in Hydrothermal Sediment.</title>
        <authorList>
            <person name="Zhou Z."/>
            <person name="Liu Y."/>
            <person name="Xu W."/>
            <person name="Pan J."/>
            <person name="Luo Z.H."/>
            <person name="Li M."/>
        </authorList>
    </citation>
    <scope>NUCLEOTIDE SEQUENCE [LARGE SCALE GENOMIC DNA]</scope>
    <source>
        <strain evidence="3">SpSt-236</strain>
        <strain evidence="2">SpSt-265</strain>
        <strain evidence="4">SpSt-465</strain>
    </source>
</reference>
<sequence>MPEENIEQKTNCGNGGKMKIVHKWRGPDIMGPVWFIGWLFTIGYLHLPFFWKGVLALLIWPYYLGRSLGQ</sequence>
<dbReference type="AlphaFoldDB" id="A0A7C1X6P1"/>
<evidence type="ECO:0000313" key="3">
    <source>
        <dbReference type="EMBL" id="HEE18583.1"/>
    </source>
</evidence>
<organism evidence="3">
    <name type="scientific">candidate division WOR-3 bacterium</name>
    <dbReference type="NCBI Taxonomy" id="2052148"/>
    <lineage>
        <taxon>Bacteria</taxon>
        <taxon>Bacteria division WOR-3</taxon>
    </lineage>
</organism>
<keyword evidence="1" id="KW-0812">Transmembrane</keyword>
<protein>
    <submittedName>
        <fullName evidence="3">Uncharacterized protein</fullName>
    </submittedName>
</protein>
<proteinExistence type="predicted"/>
<name>A0A7C1X6P1_UNCW3</name>
<accession>A0A7C1X6P1</accession>
<keyword evidence="1" id="KW-0472">Membrane</keyword>
<evidence type="ECO:0000313" key="4">
    <source>
        <dbReference type="EMBL" id="HFJ53640.1"/>
    </source>
</evidence>
<evidence type="ECO:0000313" key="2">
    <source>
        <dbReference type="EMBL" id="HEA87802.1"/>
    </source>
</evidence>
<keyword evidence="1" id="KW-1133">Transmembrane helix</keyword>
<dbReference type="EMBL" id="DSKA01000247">
    <property type="protein sequence ID" value="HEE18583.1"/>
    <property type="molecule type" value="Genomic_DNA"/>
</dbReference>
<gene>
    <name evidence="3" type="ORF">ENP62_03415</name>
    <name evidence="2" type="ORF">ENP94_07350</name>
    <name evidence="4" type="ORF">ENS16_02995</name>
</gene>
<feature type="transmembrane region" description="Helical" evidence="1">
    <location>
        <begin position="33"/>
        <end position="60"/>
    </location>
</feature>